<dbReference type="PANTHER" id="PTHR21381:SF3">
    <property type="entry name" value="SGC REGION PROTEIN SGCQ-RELATED"/>
    <property type="match status" value="1"/>
</dbReference>
<proteinExistence type="inferred from homology"/>
<dbReference type="SUPFAM" id="SSF51366">
    <property type="entry name" value="Ribulose-phoshate binding barrel"/>
    <property type="match status" value="1"/>
</dbReference>
<keyword evidence="3" id="KW-1185">Reference proteome</keyword>
<dbReference type="Proteomes" id="UP000050509">
    <property type="component" value="Unassembled WGS sequence"/>
</dbReference>
<evidence type="ECO:0000313" key="2">
    <source>
        <dbReference type="EMBL" id="KPV52289.1"/>
    </source>
</evidence>
<evidence type="ECO:0000313" key="3">
    <source>
        <dbReference type="Proteomes" id="UP000050509"/>
    </source>
</evidence>
<sequence>KVREAKAMAGDRPVLIGSGGDERNIGAFMEVIDGVIVGSSIKIDGRCENPVELERVRRFVGAARG</sequence>
<dbReference type="InterPro" id="IPR011060">
    <property type="entry name" value="RibuloseP-bd_barrel"/>
</dbReference>
<gene>
    <name evidence="2" type="ORF">SE17_16395</name>
</gene>
<organism evidence="2 3">
    <name type="scientific">Kouleothrix aurantiaca</name>
    <dbReference type="NCBI Taxonomy" id="186479"/>
    <lineage>
        <taxon>Bacteria</taxon>
        <taxon>Bacillati</taxon>
        <taxon>Chloroflexota</taxon>
        <taxon>Chloroflexia</taxon>
        <taxon>Chloroflexales</taxon>
        <taxon>Roseiflexineae</taxon>
        <taxon>Roseiflexaceae</taxon>
        <taxon>Kouleothrix</taxon>
    </lineage>
</organism>
<reference evidence="2 3" key="1">
    <citation type="submission" date="2015-09" db="EMBL/GenBank/DDBJ databases">
        <title>Draft genome sequence of Kouleothrix aurantiaca JCM 19913.</title>
        <authorList>
            <person name="Hemp J."/>
        </authorList>
    </citation>
    <scope>NUCLEOTIDE SEQUENCE [LARGE SCALE GENOMIC DNA]</scope>
    <source>
        <strain evidence="2 3">COM-B</strain>
    </source>
</reference>
<dbReference type="AlphaFoldDB" id="A0A0P9D0B9"/>
<dbReference type="EMBL" id="LJCR01000595">
    <property type="protein sequence ID" value="KPV52289.1"/>
    <property type="molecule type" value="Genomic_DNA"/>
</dbReference>
<comment type="similarity">
    <text evidence="1">Belongs to the BtpA family.</text>
</comment>
<dbReference type="InterPro" id="IPR005137">
    <property type="entry name" value="BtpA"/>
</dbReference>
<evidence type="ECO:0000256" key="1">
    <source>
        <dbReference type="ARBA" id="ARBA00006007"/>
    </source>
</evidence>
<feature type="non-terminal residue" evidence="2">
    <location>
        <position position="1"/>
    </location>
</feature>
<accession>A0A0P9D0B9</accession>
<dbReference type="PANTHER" id="PTHR21381">
    <property type="entry name" value="ZGC:162297"/>
    <property type="match status" value="1"/>
</dbReference>
<comment type="caution">
    <text evidence="2">The sequence shown here is derived from an EMBL/GenBank/DDBJ whole genome shotgun (WGS) entry which is preliminary data.</text>
</comment>
<dbReference type="Pfam" id="PF03437">
    <property type="entry name" value="BtpA"/>
    <property type="match status" value="1"/>
</dbReference>
<protein>
    <submittedName>
        <fullName evidence="2">Photosystem I assembly BtpA</fullName>
    </submittedName>
</protein>
<name>A0A0P9D0B9_9CHLR</name>